<dbReference type="Pfam" id="PF12850">
    <property type="entry name" value="Metallophos_2"/>
    <property type="match status" value="1"/>
</dbReference>
<dbReference type="CDD" id="cd00838">
    <property type="entry name" value="MPP_superfamily"/>
    <property type="match status" value="1"/>
</dbReference>
<dbReference type="InterPro" id="IPR024654">
    <property type="entry name" value="Calcineurin-like_PHP_lpxH"/>
</dbReference>
<reference evidence="3" key="1">
    <citation type="submission" date="2021-01" db="EMBL/GenBank/DDBJ databases">
        <title>Modified the classification status of verrucomicrobia.</title>
        <authorList>
            <person name="Feng X."/>
        </authorList>
    </citation>
    <scope>NUCLEOTIDE SEQUENCE</scope>
    <source>
        <strain evidence="3">5K15</strain>
    </source>
</reference>
<feature type="domain" description="Calcineurin-like phosphoesterase" evidence="2">
    <location>
        <begin position="1"/>
        <end position="204"/>
    </location>
</feature>
<dbReference type="GO" id="GO:0016791">
    <property type="term" value="F:phosphatase activity"/>
    <property type="evidence" value="ECO:0007669"/>
    <property type="project" value="TreeGrafter"/>
</dbReference>
<dbReference type="InterPro" id="IPR011152">
    <property type="entry name" value="Pesterase_MJ0912"/>
</dbReference>
<sequence length="258" mass="29293">MKYGIISDIHANLEALTSVIKDANEQGVKRFICLGDIVGYNANPAACVDIIRGLNCAVVKGNHDAYASGDEIPEGVNGRARASLEWTRDNLRPAQVEWLKNLPMSRRVGTMEIVHASLYEPENWHYVVNGIEAILHFHFQKTRVCFFGHIHQQIYFSTEARRTNRDFEKIELTGEHQFFVNVGSVGQPRSDDKRAEYVILDTVEECVESRKVEYDIESACEKIRQAGLPEHNALRLQIPDDEIKQAMLDQLEEPELAS</sequence>
<dbReference type="InterPro" id="IPR029052">
    <property type="entry name" value="Metallo-depent_PP-like"/>
</dbReference>
<dbReference type="PANTHER" id="PTHR42850">
    <property type="entry name" value="METALLOPHOSPHOESTERASE"/>
    <property type="match status" value="1"/>
</dbReference>
<evidence type="ECO:0000313" key="3">
    <source>
        <dbReference type="EMBL" id="MBK1856267.1"/>
    </source>
</evidence>
<dbReference type="RefSeq" id="WP_309490886.1">
    <property type="nucleotide sequence ID" value="NZ_JAENIG010000011.1"/>
</dbReference>
<dbReference type="AlphaFoldDB" id="A0AAE2SF68"/>
<dbReference type="Proteomes" id="UP000634206">
    <property type="component" value="Unassembled WGS sequence"/>
</dbReference>
<dbReference type="EMBL" id="JAENIG010000011">
    <property type="protein sequence ID" value="MBK1856267.1"/>
    <property type="molecule type" value="Genomic_DNA"/>
</dbReference>
<name>A0AAE2SF68_9BACT</name>
<accession>A0AAE2SF68</accession>
<comment type="caution">
    <text evidence="3">The sequence shown here is derived from an EMBL/GenBank/DDBJ whole genome shotgun (WGS) entry which is preliminary data.</text>
</comment>
<gene>
    <name evidence="3" type="ORF">JIN83_14945</name>
</gene>
<dbReference type="PIRSF" id="PIRSF000883">
    <property type="entry name" value="Pesterase_MJ0912"/>
    <property type="match status" value="1"/>
</dbReference>
<dbReference type="Gene3D" id="3.60.21.10">
    <property type="match status" value="1"/>
</dbReference>
<evidence type="ECO:0000313" key="4">
    <source>
        <dbReference type="Proteomes" id="UP000634206"/>
    </source>
</evidence>
<dbReference type="InterPro" id="IPR050126">
    <property type="entry name" value="Ap4A_hydrolase"/>
</dbReference>
<dbReference type="GO" id="GO:0005737">
    <property type="term" value="C:cytoplasm"/>
    <property type="evidence" value="ECO:0007669"/>
    <property type="project" value="TreeGrafter"/>
</dbReference>
<protein>
    <submittedName>
        <fullName evidence="3">Metallophosphoesterase family protein</fullName>
    </submittedName>
</protein>
<dbReference type="SUPFAM" id="SSF56300">
    <property type="entry name" value="Metallo-dependent phosphatases"/>
    <property type="match status" value="1"/>
</dbReference>
<organism evidence="3 4">
    <name type="scientific">Oceaniferula flava</name>
    <dbReference type="NCBI Taxonomy" id="2800421"/>
    <lineage>
        <taxon>Bacteria</taxon>
        <taxon>Pseudomonadati</taxon>
        <taxon>Verrucomicrobiota</taxon>
        <taxon>Verrucomicrobiia</taxon>
        <taxon>Verrucomicrobiales</taxon>
        <taxon>Verrucomicrobiaceae</taxon>
        <taxon>Oceaniferula</taxon>
    </lineage>
</organism>
<proteinExistence type="inferred from homology"/>
<keyword evidence="4" id="KW-1185">Reference proteome</keyword>
<evidence type="ECO:0000256" key="1">
    <source>
        <dbReference type="ARBA" id="ARBA00008950"/>
    </source>
</evidence>
<evidence type="ECO:0000259" key="2">
    <source>
        <dbReference type="Pfam" id="PF12850"/>
    </source>
</evidence>
<dbReference type="PANTHER" id="PTHR42850:SF2">
    <property type="entry name" value="BLL5683 PROTEIN"/>
    <property type="match status" value="1"/>
</dbReference>
<comment type="similarity">
    <text evidence="1">Belongs to the metallophosphoesterase superfamily. YfcE family.</text>
</comment>